<feature type="transmembrane region" description="Helical" evidence="1">
    <location>
        <begin position="277"/>
        <end position="298"/>
    </location>
</feature>
<reference evidence="3" key="1">
    <citation type="journal article" date="2019" name="Int. J. Syst. Evol. Microbiol.">
        <title>The Global Catalogue of Microorganisms (GCM) 10K type strain sequencing project: providing services to taxonomists for standard genome sequencing and annotation.</title>
        <authorList>
            <consortium name="The Broad Institute Genomics Platform"/>
            <consortium name="The Broad Institute Genome Sequencing Center for Infectious Disease"/>
            <person name="Wu L."/>
            <person name="Ma J."/>
        </authorList>
    </citation>
    <scope>NUCLEOTIDE SEQUENCE [LARGE SCALE GENOMIC DNA]</scope>
    <source>
        <strain evidence="3">CCUG 30340</strain>
    </source>
</reference>
<dbReference type="Proteomes" id="UP001595886">
    <property type="component" value="Unassembled WGS sequence"/>
</dbReference>
<keyword evidence="1" id="KW-1133">Transmembrane helix</keyword>
<feature type="transmembrane region" description="Helical" evidence="1">
    <location>
        <begin position="116"/>
        <end position="135"/>
    </location>
</feature>
<dbReference type="RefSeq" id="WP_380019275.1">
    <property type="nucleotide sequence ID" value="NZ_JBHSHD010000003.1"/>
</dbReference>
<feature type="transmembrane region" description="Helical" evidence="1">
    <location>
        <begin position="310"/>
        <end position="328"/>
    </location>
</feature>
<gene>
    <name evidence="2" type="ORF">ACFO6Q_04185</name>
</gene>
<evidence type="ECO:0000313" key="2">
    <source>
        <dbReference type="EMBL" id="MFC4819507.1"/>
    </source>
</evidence>
<feature type="transmembrane region" description="Helical" evidence="1">
    <location>
        <begin position="334"/>
        <end position="356"/>
    </location>
</feature>
<proteinExistence type="predicted"/>
<keyword evidence="1" id="KW-0812">Transmembrane</keyword>
<name>A0ABV9QVL3_9GAMM</name>
<evidence type="ECO:0000256" key="1">
    <source>
        <dbReference type="SAM" id="Phobius"/>
    </source>
</evidence>
<feature type="transmembrane region" description="Helical" evidence="1">
    <location>
        <begin position="363"/>
        <end position="384"/>
    </location>
</feature>
<evidence type="ECO:0000313" key="3">
    <source>
        <dbReference type="Proteomes" id="UP001595886"/>
    </source>
</evidence>
<protein>
    <recommendedName>
        <fullName evidence="4">Glycosyltransferase RgtA/B/C/D-like domain-containing protein</fullName>
    </recommendedName>
</protein>
<accession>A0ABV9QVL3</accession>
<feature type="transmembrane region" description="Helical" evidence="1">
    <location>
        <begin position="208"/>
        <end position="225"/>
    </location>
</feature>
<comment type="caution">
    <text evidence="2">The sequence shown here is derived from an EMBL/GenBank/DDBJ whole genome shotgun (WGS) entry which is preliminary data.</text>
</comment>
<feature type="transmembrane region" description="Helical" evidence="1">
    <location>
        <begin position="71"/>
        <end position="104"/>
    </location>
</feature>
<evidence type="ECO:0008006" key="4">
    <source>
        <dbReference type="Google" id="ProtNLM"/>
    </source>
</evidence>
<organism evidence="2 3">
    <name type="scientific">Dokdonella ginsengisoli</name>
    <dbReference type="NCBI Taxonomy" id="363846"/>
    <lineage>
        <taxon>Bacteria</taxon>
        <taxon>Pseudomonadati</taxon>
        <taxon>Pseudomonadota</taxon>
        <taxon>Gammaproteobacteria</taxon>
        <taxon>Lysobacterales</taxon>
        <taxon>Rhodanobacteraceae</taxon>
        <taxon>Dokdonella</taxon>
    </lineage>
</organism>
<dbReference type="EMBL" id="JBHSHD010000003">
    <property type="protein sequence ID" value="MFC4819507.1"/>
    <property type="molecule type" value="Genomic_DNA"/>
</dbReference>
<sequence>MTPRLRIWLASRTARNLALAALALLLLLRIPYAGVHMGLARDFFAAYRIVHGDEFPPYGPVLNETIHLGPVWFYLLALLLAVGRTWLSTLLLLGAVAALQVPLAYLLGKALHGRRAGLLFAVGLLVPSWSTFEWLLPSHPLLSPALDLAFLLCAVRYCRRPRTRYLVGMALFGVLAIHAHPANAGLLWVAPAVAAWAWRRGVLRARDVLLAAAAALLPLLPFLWWDFTHGFAEWKRAGAYLGNGRTTGSVFDLARLFAGVAWGGAREWFEPTLGWPAPWAGLATLTVAAGGAAGALGLVAGLRDARTRRVVLCGLATLLAVLLTTVLVRVDTPYYMAASTWIVLAGLVAIGLASLGETRAAHAVRVCAAAVALAACAVTIAGTARFQAQGTWAFEWVPWFDIKRPRDGQLQILPLMPAYAQRASGKFLCAQPAPAVHGVYAAQLTSDHAIAMRLFCDRGDVHIGGNAPDREHWLGLSRAMLAHVGVRPARRIGPLGLVPARPVGDTPPLLPPDVPVYPAQVPPPASAHSRVPAFRLAASEHLAVTHMAYALAEKPAIVVRMDGRPVAPAFEDGFVSVYACDCARGASAEVDIEMRGGNSRGVDLAVF</sequence>
<feature type="transmembrane region" description="Helical" evidence="1">
    <location>
        <begin position="165"/>
        <end position="188"/>
    </location>
</feature>
<keyword evidence="1" id="KW-0472">Membrane</keyword>
<keyword evidence="3" id="KW-1185">Reference proteome</keyword>